<feature type="region of interest" description="Disordered" evidence="6">
    <location>
        <begin position="295"/>
        <end position="338"/>
    </location>
</feature>
<sequence>MFKNMIVYRIAPQWQGSLEQLEEALAKSPFAECGATQEKSLGWVPPRGEQHGLLAESVGGQWILRFMVESKMLPGSVLARKVKEKAARIEAETGRKPGKKESKELKEEAKLDLLPMAFTKQGSMWVWIDPEAHWLVLDTGSQSRADEVVSLLVELLPGFAVALLDTQTSPQAAMSHWLKEQEPPVGFTVDRECELKSADESKAVVRYARHPLDIDEVRAHIEAGKLPTKLALTWDDRVSFVLSEGLQIKKIAFLDSVFEGQAPDDQGFDTDVAIATGELSKLIPDLIEALGGEGRTEIGGAAPTASATPAAARSSSRGGTITGPAEAPVDTDPGSAPF</sequence>
<dbReference type="AlphaFoldDB" id="A0A7H0HD16"/>
<dbReference type="GO" id="GO:0043590">
    <property type="term" value="C:bacterial nucleoid"/>
    <property type="evidence" value="ECO:0007669"/>
    <property type="project" value="TreeGrafter"/>
</dbReference>
<dbReference type="PANTHER" id="PTHR38103:SF1">
    <property type="entry name" value="RECOMBINATION-ASSOCIATED PROTEIN RDGC"/>
    <property type="match status" value="1"/>
</dbReference>
<evidence type="ECO:0000256" key="6">
    <source>
        <dbReference type="SAM" id="MobiDB-lite"/>
    </source>
</evidence>
<dbReference type="KEGG" id="amon:H9L24_15565"/>
<keyword evidence="5" id="KW-0233">DNA recombination</keyword>
<dbReference type="EMBL" id="CP060790">
    <property type="protein sequence ID" value="QNP58432.1"/>
    <property type="molecule type" value="Genomic_DNA"/>
</dbReference>
<dbReference type="RefSeq" id="WP_187735420.1">
    <property type="nucleotide sequence ID" value="NZ_CP060790.1"/>
</dbReference>
<dbReference type="GO" id="GO:0000018">
    <property type="term" value="P:regulation of DNA recombination"/>
    <property type="evidence" value="ECO:0007669"/>
    <property type="project" value="TreeGrafter"/>
</dbReference>
<dbReference type="Proteomes" id="UP000516057">
    <property type="component" value="Chromosome"/>
</dbReference>
<accession>A0A7H0HD16</accession>
<organism evidence="7 8">
    <name type="scientific">Paenacidovorax monticola</name>
    <dbReference type="NCBI Taxonomy" id="1926868"/>
    <lineage>
        <taxon>Bacteria</taxon>
        <taxon>Pseudomonadati</taxon>
        <taxon>Pseudomonadota</taxon>
        <taxon>Betaproteobacteria</taxon>
        <taxon>Burkholderiales</taxon>
        <taxon>Comamonadaceae</taxon>
        <taxon>Paenacidovorax</taxon>
    </lineage>
</organism>
<protein>
    <recommendedName>
        <fullName evidence="3">Recombination-associated protein RdgC</fullName>
    </recommendedName>
</protein>
<comment type="subcellular location">
    <subcellularLocation>
        <location evidence="1">Cytoplasm</location>
        <location evidence="1">Nucleoid</location>
    </subcellularLocation>
</comment>
<evidence type="ECO:0000313" key="8">
    <source>
        <dbReference type="Proteomes" id="UP000516057"/>
    </source>
</evidence>
<keyword evidence="4" id="KW-0963">Cytoplasm</keyword>
<proteinExistence type="inferred from homology"/>
<evidence type="ECO:0000256" key="1">
    <source>
        <dbReference type="ARBA" id="ARBA00004453"/>
    </source>
</evidence>
<feature type="compositionally biased region" description="Low complexity" evidence="6">
    <location>
        <begin position="299"/>
        <end position="319"/>
    </location>
</feature>
<dbReference type="GO" id="GO:0003690">
    <property type="term" value="F:double-stranded DNA binding"/>
    <property type="evidence" value="ECO:0007669"/>
    <property type="project" value="TreeGrafter"/>
</dbReference>
<gene>
    <name evidence="7" type="ORF">H9L24_15565</name>
</gene>
<dbReference type="NCBIfam" id="NF001464">
    <property type="entry name" value="PRK00321.1-5"/>
    <property type="match status" value="1"/>
</dbReference>
<reference evidence="7 8" key="1">
    <citation type="submission" date="2020-08" db="EMBL/GenBank/DDBJ databases">
        <title>Genome sequence of Acidovorax monticola KACC 19171T.</title>
        <authorList>
            <person name="Hyun D.-W."/>
            <person name="Bae J.-W."/>
        </authorList>
    </citation>
    <scope>NUCLEOTIDE SEQUENCE [LARGE SCALE GENOMIC DNA]</scope>
    <source>
        <strain evidence="7 8">KACC 19171</strain>
    </source>
</reference>
<dbReference type="GO" id="GO:0006310">
    <property type="term" value="P:DNA recombination"/>
    <property type="evidence" value="ECO:0007669"/>
    <property type="project" value="UniProtKB-KW"/>
</dbReference>
<evidence type="ECO:0000256" key="4">
    <source>
        <dbReference type="ARBA" id="ARBA00022490"/>
    </source>
</evidence>
<dbReference type="InterPro" id="IPR007476">
    <property type="entry name" value="RdgC"/>
</dbReference>
<evidence type="ECO:0000313" key="7">
    <source>
        <dbReference type="EMBL" id="QNP58432.1"/>
    </source>
</evidence>
<evidence type="ECO:0000256" key="5">
    <source>
        <dbReference type="ARBA" id="ARBA00023172"/>
    </source>
</evidence>
<comment type="similarity">
    <text evidence="2">Belongs to the RdgC family.</text>
</comment>
<dbReference type="NCBIfam" id="NF001463">
    <property type="entry name" value="PRK00321.1-4"/>
    <property type="match status" value="1"/>
</dbReference>
<evidence type="ECO:0000256" key="3">
    <source>
        <dbReference type="ARBA" id="ARBA00022296"/>
    </source>
</evidence>
<dbReference type="PANTHER" id="PTHR38103">
    <property type="entry name" value="RECOMBINATION-ASSOCIATED PROTEIN RDGC"/>
    <property type="match status" value="1"/>
</dbReference>
<evidence type="ECO:0000256" key="2">
    <source>
        <dbReference type="ARBA" id="ARBA00008657"/>
    </source>
</evidence>
<name>A0A7H0HD16_9BURK</name>
<keyword evidence="8" id="KW-1185">Reference proteome</keyword>
<dbReference type="Pfam" id="PF04381">
    <property type="entry name" value="RdgC"/>
    <property type="match status" value="1"/>
</dbReference>